<organism evidence="5 6">
    <name type="scientific">Imshaugia aleurites</name>
    <dbReference type="NCBI Taxonomy" id="172621"/>
    <lineage>
        <taxon>Eukaryota</taxon>
        <taxon>Fungi</taxon>
        <taxon>Dikarya</taxon>
        <taxon>Ascomycota</taxon>
        <taxon>Pezizomycotina</taxon>
        <taxon>Lecanoromycetes</taxon>
        <taxon>OSLEUM clade</taxon>
        <taxon>Lecanoromycetidae</taxon>
        <taxon>Lecanorales</taxon>
        <taxon>Lecanorineae</taxon>
        <taxon>Parmeliaceae</taxon>
        <taxon>Imshaugia</taxon>
    </lineage>
</organism>
<evidence type="ECO:0000256" key="1">
    <source>
        <dbReference type="ARBA" id="ARBA00001933"/>
    </source>
</evidence>
<dbReference type="PANTHER" id="PTHR43247">
    <property type="entry name" value="PHOSPHOSERINE AMINOTRANSFERASE"/>
    <property type="match status" value="1"/>
</dbReference>
<evidence type="ECO:0000313" key="5">
    <source>
        <dbReference type="EMBL" id="CAF9905912.1"/>
    </source>
</evidence>
<dbReference type="PANTHER" id="PTHR43247:SF1">
    <property type="entry name" value="PHOSPHOSERINE AMINOTRANSFERASE"/>
    <property type="match status" value="1"/>
</dbReference>
<dbReference type="AlphaFoldDB" id="A0A8H3EKX4"/>
<reference evidence="5" key="1">
    <citation type="submission" date="2021-03" db="EMBL/GenBank/DDBJ databases">
        <authorList>
            <person name="Tagirdzhanova G."/>
        </authorList>
    </citation>
    <scope>NUCLEOTIDE SEQUENCE</scope>
</reference>
<sequence length="193" mass="21310">MKARDLDLLRFLTGMSKLPYAQSGCLVIRGLVSRTTILTSNPHSSSTATRVLDETKKALISLLDIPENYEILFMHGGGSGEFSAVVFNMVAVWVEKRRRRAQKTFGDNDEAILLRVREELKYSLRLDYLISGSWSLKASQEAAKLLEPLGENFVNVALDAREANEGKFGMIPPEDTWKLTAPNANGGCGSAFV</sequence>
<evidence type="ECO:0000256" key="3">
    <source>
        <dbReference type="ARBA" id="ARBA00022898"/>
    </source>
</evidence>
<evidence type="ECO:0000313" key="6">
    <source>
        <dbReference type="Proteomes" id="UP000664534"/>
    </source>
</evidence>
<dbReference type="GO" id="GO:0006564">
    <property type="term" value="P:L-serine biosynthetic process"/>
    <property type="evidence" value="ECO:0007669"/>
    <property type="project" value="InterPro"/>
</dbReference>
<keyword evidence="6" id="KW-1185">Reference proteome</keyword>
<comment type="cofactor">
    <cofactor evidence="1">
        <name>pyridoxal 5'-phosphate</name>
        <dbReference type="ChEBI" id="CHEBI:597326"/>
    </cofactor>
</comment>
<comment type="caution">
    <text evidence="5">The sequence shown here is derived from an EMBL/GenBank/DDBJ whole genome shotgun (WGS) entry which is preliminary data.</text>
</comment>
<dbReference type="EMBL" id="CAJPDT010000002">
    <property type="protein sequence ID" value="CAF9905912.1"/>
    <property type="molecule type" value="Genomic_DNA"/>
</dbReference>
<proteinExistence type="predicted"/>
<keyword evidence="2" id="KW-0808">Transferase</keyword>
<dbReference type="SUPFAM" id="SSF53383">
    <property type="entry name" value="PLP-dependent transferases"/>
    <property type="match status" value="1"/>
</dbReference>
<dbReference type="Proteomes" id="UP000664534">
    <property type="component" value="Unassembled WGS sequence"/>
</dbReference>
<dbReference type="GO" id="GO:0004648">
    <property type="term" value="F:O-phospho-L-serine:2-oxoglutarate aminotransferase activity"/>
    <property type="evidence" value="ECO:0007669"/>
    <property type="project" value="InterPro"/>
</dbReference>
<comment type="pathway">
    <text evidence="4">Amino-acid biosynthesis.</text>
</comment>
<dbReference type="OrthoDB" id="1703350at2759"/>
<accession>A0A8H3EKX4</accession>
<dbReference type="Gene3D" id="3.40.640.10">
    <property type="entry name" value="Type I PLP-dependent aspartate aminotransferase-like (Major domain)"/>
    <property type="match status" value="1"/>
</dbReference>
<keyword evidence="3" id="KW-0663">Pyridoxal phosphate</keyword>
<gene>
    <name evidence="5" type="primary">SER1_3</name>
    <name evidence="5" type="ORF">IMSHALPRED_004015</name>
</gene>
<name>A0A8H3EKX4_9LECA</name>
<protein>
    <submittedName>
        <fullName evidence="5">Phosphoserine transaminase</fullName>
    </submittedName>
</protein>
<evidence type="ECO:0000256" key="4">
    <source>
        <dbReference type="ARBA" id="ARBA00029440"/>
    </source>
</evidence>
<dbReference type="GO" id="GO:0030170">
    <property type="term" value="F:pyridoxal phosphate binding"/>
    <property type="evidence" value="ECO:0007669"/>
    <property type="project" value="TreeGrafter"/>
</dbReference>
<dbReference type="InterPro" id="IPR015424">
    <property type="entry name" value="PyrdxlP-dep_Trfase"/>
</dbReference>
<dbReference type="InterPro" id="IPR022278">
    <property type="entry name" value="Pser_aminoTfrase"/>
</dbReference>
<dbReference type="GO" id="GO:0005737">
    <property type="term" value="C:cytoplasm"/>
    <property type="evidence" value="ECO:0007669"/>
    <property type="project" value="TreeGrafter"/>
</dbReference>
<evidence type="ECO:0000256" key="2">
    <source>
        <dbReference type="ARBA" id="ARBA00022679"/>
    </source>
</evidence>
<dbReference type="InterPro" id="IPR015421">
    <property type="entry name" value="PyrdxlP-dep_Trfase_major"/>
</dbReference>